<accession>A0A0N4VXE9</accession>
<dbReference type="WBParaSite" id="HPLM_0000196901-mRNA-1">
    <property type="protein sequence ID" value="HPLM_0000196901-mRNA-1"/>
    <property type="gene ID" value="HPLM_0000196901"/>
</dbReference>
<proteinExistence type="predicted"/>
<protein>
    <submittedName>
        <fullName evidence="1">GTP-binding protein</fullName>
    </submittedName>
</protein>
<organism evidence="1">
    <name type="scientific">Haemonchus placei</name>
    <name type="common">Barber's pole worm</name>
    <dbReference type="NCBI Taxonomy" id="6290"/>
    <lineage>
        <taxon>Eukaryota</taxon>
        <taxon>Metazoa</taxon>
        <taxon>Ecdysozoa</taxon>
        <taxon>Nematoda</taxon>
        <taxon>Chromadorea</taxon>
        <taxon>Rhabditida</taxon>
        <taxon>Rhabditina</taxon>
        <taxon>Rhabditomorpha</taxon>
        <taxon>Strongyloidea</taxon>
        <taxon>Trichostrongylidae</taxon>
        <taxon>Haemonchus</taxon>
    </lineage>
</organism>
<sequence length="78" mass="8885">LDFLHSDRVDFSEYAPSSIWDMMDAPAVLTEDRSRIEFQVRIRREDGPDNERSAVNRCVFTAGLENSAADVVVDPARR</sequence>
<evidence type="ECO:0000313" key="1">
    <source>
        <dbReference type="WBParaSite" id="HPLM_0000196901-mRNA-1"/>
    </source>
</evidence>
<reference evidence="1" key="1">
    <citation type="submission" date="2017-02" db="UniProtKB">
        <authorList>
            <consortium name="WormBaseParasite"/>
        </authorList>
    </citation>
    <scope>IDENTIFICATION</scope>
</reference>
<name>A0A0N4VXE9_HAEPC</name>
<dbReference type="AlphaFoldDB" id="A0A0N4VXE9"/>